<evidence type="ECO:0000256" key="2">
    <source>
        <dbReference type="ARBA" id="ARBA00023125"/>
    </source>
</evidence>
<dbReference type="PANTHER" id="PTHR43537">
    <property type="entry name" value="TRANSCRIPTIONAL REGULATOR, GNTR FAMILY"/>
    <property type="match status" value="1"/>
</dbReference>
<dbReference type="GO" id="GO:0003700">
    <property type="term" value="F:DNA-binding transcription factor activity"/>
    <property type="evidence" value="ECO:0007669"/>
    <property type="project" value="InterPro"/>
</dbReference>
<dbReference type="InterPro" id="IPR000524">
    <property type="entry name" value="Tscrpt_reg_HTH_GntR"/>
</dbReference>
<dbReference type="SUPFAM" id="SSF46785">
    <property type="entry name" value="Winged helix' DNA-binding domain"/>
    <property type="match status" value="1"/>
</dbReference>
<proteinExistence type="predicted"/>
<dbReference type="SMART" id="SM00345">
    <property type="entry name" value="HTH_GNTR"/>
    <property type="match status" value="1"/>
</dbReference>
<evidence type="ECO:0000313" key="6">
    <source>
        <dbReference type="EMBL" id="PWJ72326.1"/>
    </source>
</evidence>
<evidence type="ECO:0000256" key="4">
    <source>
        <dbReference type="SAM" id="Coils"/>
    </source>
</evidence>
<keyword evidence="2" id="KW-0238">DNA-binding</keyword>
<keyword evidence="4" id="KW-0175">Coiled coil</keyword>
<evidence type="ECO:0000259" key="5">
    <source>
        <dbReference type="PROSITE" id="PS50949"/>
    </source>
</evidence>
<name>A0AB73SYA9_9FIRM</name>
<protein>
    <submittedName>
        <fullName evidence="6">GntR family transcriptional regulator</fullName>
    </submittedName>
</protein>
<evidence type="ECO:0000256" key="3">
    <source>
        <dbReference type="ARBA" id="ARBA00023163"/>
    </source>
</evidence>
<organism evidence="6 7">
    <name type="scientific">Murimonas intestini</name>
    <dbReference type="NCBI Taxonomy" id="1337051"/>
    <lineage>
        <taxon>Bacteria</taxon>
        <taxon>Bacillati</taxon>
        <taxon>Bacillota</taxon>
        <taxon>Clostridia</taxon>
        <taxon>Lachnospirales</taxon>
        <taxon>Lachnospiraceae</taxon>
        <taxon>Murimonas</taxon>
    </lineage>
</organism>
<dbReference type="Proteomes" id="UP000245412">
    <property type="component" value="Unassembled WGS sequence"/>
</dbReference>
<sequence>MSMKFSSIPNERLSDKVINQIMDNIKSGELEPGARLPSEPELAFSLGVSRGILREALTILQARKIIYRKPKEGTFIAQDVMDVIRGSREISVKEATVMDLIEVRESFEAKVVEKVIALASDEEIEELMELVQNPVERGSEHSPDYYFHYRLAELSRNIVFVNFIDMYYDVIDELKTKSSRQKKRLEEINEEHRRIVEAIMERDTEKARERMNYHLYKVKEHAAANETESNGNIHSTVE</sequence>
<gene>
    <name evidence="6" type="ORF">C7383_11930</name>
</gene>
<comment type="caution">
    <text evidence="6">The sequence shown here is derived from an EMBL/GenBank/DDBJ whole genome shotgun (WGS) entry which is preliminary data.</text>
</comment>
<dbReference type="InterPro" id="IPR011711">
    <property type="entry name" value="GntR_C"/>
</dbReference>
<dbReference type="Gene3D" id="1.20.120.530">
    <property type="entry name" value="GntR ligand-binding domain-like"/>
    <property type="match status" value="1"/>
</dbReference>
<keyword evidence="1" id="KW-0805">Transcription regulation</keyword>
<dbReference type="PANTHER" id="PTHR43537:SF5">
    <property type="entry name" value="UXU OPERON TRANSCRIPTIONAL REGULATOR"/>
    <property type="match status" value="1"/>
</dbReference>
<dbReference type="Pfam" id="PF07729">
    <property type="entry name" value="FCD"/>
    <property type="match status" value="1"/>
</dbReference>
<feature type="coiled-coil region" evidence="4">
    <location>
        <begin position="171"/>
        <end position="202"/>
    </location>
</feature>
<keyword evidence="7" id="KW-1185">Reference proteome</keyword>
<dbReference type="AlphaFoldDB" id="A0AB73SYA9"/>
<dbReference type="EMBL" id="QGGY01000019">
    <property type="protein sequence ID" value="PWJ72326.1"/>
    <property type="molecule type" value="Genomic_DNA"/>
</dbReference>
<keyword evidence="3" id="KW-0804">Transcription</keyword>
<dbReference type="PRINTS" id="PR00035">
    <property type="entry name" value="HTHGNTR"/>
</dbReference>
<dbReference type="SUPFAM" id="SSF48008">
    <property type="entry name" value="GntR ligand-binding domain-like"/>
    <property type="match status" value="1"/>
</dbReference>
<reference evidence="6 7" key="1">
    <citation type="submission" date="2018-05" db="EMBL/GenBank/DDBJ databases">
        <authorList>
            <person name="Goeker M."/>
            <person name="Huntemann M."/>
            <person name="Clum A."/>
            <person name="Pillay M."/>
            <person name="Palaniappan K."/>
            <person name="Varghese N."/>
            <person name="Mikhailova N."/>
            <person name="Stamatis D."/>
            <person name="Reddy T."/>
            <person name="Daum C."/>
            <person name="Shapiro N."/>
            <person name="Ivanova N."/>
            <person name="Kyrpides N."/>
            <person name="Woyke T."/>
        </authorList>
    </citation>
    <scope>NUCLEOTIDE SEQUENCE [LARGE SCALE GENOMIC DNA]</scope>
    <source>
        <strain evidence="6 7">DSM 26524</strain>
    </source>
</reference>
<dbReference type="SMART" id="SM00895">
    <property type="entry name" value="FCD"/>
    <property type="match status" value="1"/>
</dbReference>
<dbReference type="GO" id="GO:0003677">
    <property type="term" value="F:DNA binding"/>
    <property type="evidence" value="ECO:0007669"/>
    <property type="project" value="UniProtKB-KW"/>
</dbReference>
<evidence type="ECO:0000313" key="7">
    <source>
        <dbReference type="Proteomes" id="UP000245412"/>
    </source>
</evidence>
<accession>A0AB73SYA9</accession>
<dbReference type="InterPro" id="IPR036390">
    <property type="entry name" value="WH_DNA-bd_sf"/>
</dbReference>
<dbReference type="CDD" id="cd07377">
    <property type="entry name" value="WHTH_GntR"/>
    <property type="match status" value="1"/>
</dbReference>
<dbReference type="InterPro" id="IPR008920">
    <property type="entry name" value="TF_FadR/GntR_C"/>
</dbReference>
<dbReference type="InterPro" id="IPR036388">
    <property type="entry name" value="WH-like_DNA-bd_sf"/>
</dbReference>
<dbReference type="Gene3D" id="1.10.10.10">
    <property type="entry name" value="Winged helix-like DNA-binding domain superfamily/Winged helix DNA-binding domain"/>
    <property type="match status" value="1"/>
</dbReference>
<dbReference type="RefSeq" id="WP_109748524.1">
    <property type="nucleotide sequence ID" value="NZ_JANKBI010000020.1"/>
</dbReference>
<dbReference type="PROSITE" id="PS50949">
    <property type="entry name" value="HTH_GNTR"/>
    <property type="match status" value="1"/>
</dbReference>
<feature type="domain" description="HTH gntR-type" evidence="5">
    <location>
        <begin position="11"/>
        <end position="79"/>
    </location>
</feature>
<dbReference type="Pfam" id="PF00392">
    <property type="entry name" value="GntR"/>
    <property type="match status" value="1"/>
</dbReference>
<evidence type="ECO:0000256" key="1">
    <source>
        <dbReference type="ARBA" id="ARBA00023015"/>
    </source>
</evidence>